<dbReference type="PANTHER" id="PTHR28036:SF1">
    <property type="entry name" value="DASH COMPLEX SUBUNIT DAD2"/>
    <property type="match status" value="1"/>
</dbReference>
<dbReference type="HOGENOM" id="CLU_138063_0_1_1"/>
<evidence type="ECO:0000256" key="9">
    <source>
        <dbReference type="ARBA" id="ARBA00022701"/>
    </source>
</evidence>
<evidence type="ECO:0000256" key="17">
    <source>
        <dbReference type="ARBA" id="ARBA00030568"/>
    </source>
</evidence>
<keyword evidence="8" id="KW-0132">Cell division</keyword>
<keyword evidence="7" id="KW-0963">Cytoplasm</keyword>
<proteinExistence type="inferred from homology"/>
<dbReference type="Proteomes" id="UP000053599">
    <property type="component" value="Unassembled WGS sequence"/>
</dbReference>
<dbReference type="GO" id="GO:0044732">
    <property type="term" value="C:mitotic spindle pole body"/>
    <property type="evidence" value="ECO:0007669"/>
    <property type="project" value="TreeGrafter"/>
</dbReference>
<dbReference type="GO" id="GO:1990023">
    <property type="term" value="C:mitotic spindle midzone"/>
    <property type="evidence" value="ECO:0007669"/>
    <property type="project" value="TreeGrafter"/>
</dbReference>
<organism evidence="19 20">
    <name type="scientific">Exophiala sideris</name>
    <dbReference type="NCBI Taxonomy" id="1016849"/>
    <lineage>
        <taxon>Eukaryota</taxon>
        <taxon>Fungi</taxon>
        <taxon>Dikarya</taxon>
        <taxon>Ascomycota</taxon>
        <taxon>Pezizomycotina</taxon>
        <taxon>Eurotiomycetes</taxon>
        <taxon>Chaetothyriomycetidae</taxon>
        <taxon>Chaetothyriales</taxon>
        <taxon>Herpotrichiellaceae</taxon>
        <taxon>Exophiala</taxon>
    </lineage>
</organism>
<dbReference type="GO" id="GO:0000278">
    <property type="term" value="P:mitotic cell cycle"/>
    <property type="evidence" value="ECO:0007669"/>
    <property type="project" value="InterPro"/>
</dbReference>
<comment type="subcellular location">
    <subcellularLocation>
        <location evidence="3">Chromosome</location>
        <location evidence="3">Centromere</location>
        <location evidence="3">Kinetochore</location>
    </subcellularLocation>
    <subcellularLocation>
        <location evidence="2">Cytoplasm</location>
        <location evidence="2">Cytoskeleton</location>
        <location evidence="2">Spindle</location>
    </subcellularLocation>
    <subcellularLocation>
        <location evidence="1">Nucleus</location>
    </subcellularLocation>
</comment>
<dbReference type="AlphaFoldDB" id="A0A0D1YLN5"/>
<evidence type="ECO:0000313" key="19">
    <source>
        <dbReference type="EMBL" id="KIV83767.1"/>
    </source>
</evidence>
<dbReference type="InterPro" id="IPR013963">
    <property type="entry name" value="DASH_Dad2"/>
</dbReference>
<dbReference type="OrthoDB" id="3230169at2759"/>
<evidence type="ECO:0000256" key="18">
    <source>
        <dbReference type="SAM" id="MobiDB-lite"/>
    </source>
</evidence>
<keyword evidence="12" id="KW-0995">Kinetochore</keyword>
<keyword evidence="16" id="KW-0137">Centromere</keyword>
<protein>
    <recommendedName>
        <fullName evidence="5">DASH complex subunit DAD2</fullName>
    </recommendedName>
    <alternativeName>
        <fullName evidence="17">Outer kinetochore protein DAD2</fullName>
    </alternativeName>
</protein>
<evidence type="ECO:0000256" key="6">
    <source>
        <dbReference type="ARBA" id="ARBA00022454"/>
    </source>
</evidence>
<dbReference type="Pfam" id="PF08654">
    <property type="entry name" value="DASH_Dad2"/>
    <property type="match status" value="1"/>
</dbReference>
<accession>A0A0D1YLN5</accession>
<evidence type="ECO:0000256" key="15">
    <source>
        <dbReference type="ARBA" id="ARBA00023306"/>
    </source>
</evidence>
<evidence type="ECO:0000256" key="1">
    <source>
        <dbReference type="ARBA" id="ARBA00004123"/>
    </source>
</evidence>
<evidence type="ECO:0000256" key="13">
    <source>
        <dbReference type="ARBA" id="ARBA00023212"/>
    </source>
</evidence>
<dbReference type="GO" id="GO:0042729">
    <property type="term" value="C:DASH complex"/>
    <property type="evidence" value="ECO:0007669"/>
    <property type="project" value="InterPro"/>
</dbReference>
<keyword evidence="14" id="KW-0539">Nucleus</keyword>
<evidence type="ECO:0000256" key="11">
    <source>
        <dbReference type="ARBA" id="ARBA00022829"/>
    </source>
</evidence>
<keyword evidence="9" id="KW-0493">Microtubule</keyword>
<sequence length="165" mass="17979">MSYAQRPTNIYPTSSKSSLTNHTSTSISSLRQPSQSLLQTRINAKRAELDNLRQLRDLSANLASQLSTLEAKLTTLRDGTQSVALVLANWENVLRAISMAAMKVPRPSAQDQDGADADVEGGDEGDSTGTKMKEERKRHVQARKTQTLPVPLVRIPVQPKEEGGG</sequence>
<evidence type="ECO:0000256" key="16">
    <source>
        <dbReference type="ARBA" id="ARBA00023328"/>
    </source>
</evidence>
<keyword evidence="11" id="KW-0159">Chromosome partition</keyword>
<dbReference type="GO" id="GO:0005874">
    <property type="term" value="C:microtubule"/>
    <property type="evidence" value="ECO:0007669"/>
    <property type="project" value="UniProtKB-KW"/>
</dbReference>
<evidence type="ECO:0000256" key="7">
    <source>
        <dbReference type="ARBA" id="ARBA00022490"/>
    </source>
</evidence>
<evidence type="ECO:0000313" key="20">
    <source>
        <dbReference type="Proteomes" id="UP000053599"/>
    </source>
</evidence>
<evidence type="ECO:0000256" key="14">
    <source>
        <dbReference type="ARBA" id="ARBA00023242"/>
    </source>
</evidence>
<reference evidence="19 20" key="1">
    <citation type="submission" date="2015-01" db="EMBL/GenBank/DDBJ databases">
        <title>The Genome Sequence of Exophiala sideris CBS121828.</title>
        <authorList>
            <consortium name="The Broad Institute Genomics Platform"/>
            <person name="Cuomo C."/>
            <person name="de Hoog S."/>
            <person name="Gorbushina A."/>
            <person name="Stielow B."/>
            <person name="Teixiera M."/>
            <person name="Abouelleil A."/>
            <person name="Chapman S.B."/>
            <person name="Priest M."/>
            <person name="Young S.K."/>
            <person name="Wortman J."/>
            <person name="Nusbaum C."/>
            <person name="Birren B."/>
        </authorList>
    </citation>
    <scope>NUCLEOTIDE SEQUENCE [LARGE SCALE GENOMIC DNA]</scope>
    <source>
        <strain evidence="19 20">CBS 121828</strain>
    </source>
</reference>
<feature type="region of interest" description="Disordered" evidence="18">
    <location>
        <begin position="105"/>
        <end position="165"/>
    </location>
</feature>
<keyword evidence="10" id="KW-0498">Mitosis</keyword>
<gene>
    <name evidence="19" type="ORF">PV11_05762</name>
</gene>
<feature type="region of interest" description="Disordered" evidence="18">
    <location>
        <begin position="1"/>
        <end position="32"/>
    </location>
</feature>
<dbReference type="GO" id="GO:0008608">
    <property type="term" value="P:attachment of spindle microtubules to kinetochore"/>
    <property type="evidence" value="ECO:0007669"/>
    <property type="project" value="TreeGrafter"/>
</dbReference>
<keyword evidence="6" id="KW-0158">Chromosome</keyword>
<evidence type="ECO:0000256" key="12">
    <source>
        <dbReference type="ARBA" id="ARBA00022838"/>
    </source>
</evidence>
<dbReference type="GO" id="GO:0051301">
    <property type="term" value="P:cell division"/>
    <property type="evidence" value="ECO:0007669"/>
    <property type="project" value="UniProtKB-KW"/>
</dbReference>
<feature type="compositionally biased region" description="Low complexity" evidence="18">
    <location>
        <begin position="23"/>
        <end position="32"/>
    </location>
</feature>
<name>A0A0D1YLN5_9EURO</name>
<evidence type="ECO:0000256" key="3">
    <source>
        <dbReference type="ARBA" id="ARBA00004629"/>
    </source>
</evidence>
<keyword evidence="13" id="KW-0206">Cytoskeleton</keyword>
<feature type="compositionally biased region" description="Acidic residues" evidence="18">
    <location>
        <begin position="113"/>
        <end position="126"/>
    </location>
</feature>
<evidence type="ECO:0000256" key="2">
    <source>
        <dbReference type="ARBA" id="ARBA00004186"/>
    </source>
</evidence>
<dbReference type="EMBL" id="KN846952">
    <property type="protein sequence ID" value="KIV83767.1"/>
    <property type="molecule type" value="Genomic_DNA"/>
</dbReference>
<evidence type="ECO:0000256" key="8">
    <source>
        <dbReference type="ARBA" id="ARBA00022618"/>
    </source>
</evidence>
<dbReference type="PANTHER" id="PTHR28036">
    <property type="entry name" value="DASH COMPLEX SUBUNIT DAD2"/>
    <property type="match status" value="1"/>
</dbReference>
<dbReference type="STRING" id="1016849.A0A0D1YLN5"/>
<evidence type="ECO:0000256" key="5">
    <source>
        <dbReference type="ARBA" id="ARBA00020260"/>
    </source>
</evidence>
<evidence type="ECO:0000256" key="4">
    <source>
        <dbReference type="ARBA" id="ARBA00005501"/>
    </source>
</evidence>
<feature type="compositionally biased region" description="Polar residues" evidence="18">
    <location>
        <begin position="1"/>
        <end position="22"/>
    </location>
</feature>
<keyword evidence="15" id="KW-0131">Cell cycle</keyword>
<comment type="similarity">
    <text evidence="4">Belongs to the DASH complex DAD2 family.</text>
</comment>
<evidence type="ECO:0000256" key="10">
    <source>
        <dbReference type="ARBA" id="ARBA00022776"/>
    </source>
</evidence>